<dbReference type="OrthoDB" id="9802248at2"/>
<dbReference type="KEGG" id="cph:Cpha266_0179"/>
<dbReference type="RefSeq" id="WP_011744086.1">
    <property type="nucleotide sequence ID" value="NC_008639.1"/>
</dbReference>
<dbReference type="PANTHER" id="PTHR43084">
    <property type="entry name" value="PERSULFIDE DIOXYGENASE ETHE1"/>
    <property type="match status" value="1"/>
</dbReference>
<dbReference type="SUPFAM" id="SSF56281">
    <property type="entry name" value="Metallo-hydrolase/oxidoreductase"/>
    <property type="match status" value="1"/>
</dbReference>
<keyword evidence="8" id="KW-1185">Reference proteome</keyword>
<dbReference type="AlphaFoldDB" id="A1BCW9"/>
<evidence type="ECO:0000256" key="1">
    <source>
        <dbReference type="ARBA" id="ARBA00001947"/>
    </source>
</evidence>
<keyword evidence="3" id="KW-0479">Metal-binding</keyword>
<dbReference type="InterPro" id="IPR035680">
    <property type="entry name" value="Clx_II_MBL"/>
</dbReference>
<dbReference type="Pfam" id="PF00753">
    <property type="entry name" value="Lactamase_B"/>
    <property type="match status" value="2"/>
</dbReference>
<name>A1BCW9_CHLPD</name>
<evidence type="ECO:0000256" key="5">
    <source>
        <dbReference type="ARBA" id="ARBA00022833"/>
    </source>
</evidence>
<accession>A1BCW9</accession>
<gene>
    <name evidence="7" type="ordered locus">Cpha266_0179</name>
</gene>
<dbReference type="GO" id="GO:0070813">
    <property type="term" value="P:hydrogen sulfide metabolic process"/>
    <property type="evidence" value="ECO:0007669"/>
    <property type="project" value="TreeGrafter"/>
</dbReference>
<comment type="cofactor">
    <cofactor evidence="1">
        <name>Zn(2+)</name>
        <dbReference type="ChEBI" id="CHEBI:29105"/>
    </cofactor>
</comment>
<evidence type="ECO:0000256" key="2">
    <source>
        <dbReference type="ARBA" id="ARBA00006759"/>
    </source>
</evidence>
<feature type="domain" description="Metallo-beta-lactamase" evidence="6">
    <location>
        <begin position="12"/>
        <end position="168"/>
    </location>
</feature>
<proteinExistence type="inferred from homology"/>
<dbReference type="Gene3D" id="3.60.15.10">
    <property type="entry name" value="Ribonuclease Z/Hydroxyacylglutathione hydrolase-like"/>
    <property type="match status" value="1"/>
</dbReference>
<dbReference type="STRING" id="290317.Cpha266_0179"/>
<evidence type="ECO:0000256" key="4">
    <source>
        <dbReference type="ARBA" id="ARBA00022801"/>
    </source>
</evidence>
<dbReference type="GO" id="GO:0046872">
    <property type="term" value="F:metal ion binding"/>
    <property type="evidence" value="ECO:0007669"/>
    <property type="project" value="UniProtKB-KW"/>
</dbReference>
<dbReference type="GO" id="GO:0050313">
    <property type="term" value="F:sulfur dioxygenase activity"/>
    <property type="evidence" value="ECO:0007669"/>
    <property type="project" value="TreeGrafter"/>
</dbReference>
<protein>
    <submittedName>
        <fullName evidence="7">Beta-lactamase domain protein</fullName>
    </submittedName>
</protein>
<dbReference type="PANTHER" id="PTHR43084:SF1">
    <property type="entry name" value="PERSULFIDE DIOXYGENASE ETHE1, MITOCHONDRIAL"/>
    <property type="match status" value="1"/>
</dbReference>
<dbReference type="CDD" id="cd07723">
    <property type="entry name" value="hydroxyacylglutathione_hydrolase_MBL-fold"/>
    <property type="match status" value="1"/>
</dbReference>
<keyword evidence="5" id="KW-0862">Zinc</keyword>
<dbReference type="EMBL" id="CP000492">
    <property type="protein sequence ID" value="ABL64246.1"/>
    <property type="molecule type" value="Genomic_DNA"/>
</dbReference>
<sequence length="213" mass="23053">MIIKQFRTGGDRNLGYLAADEVSGDALVVDASYNPGMIYNFACEHGLTIRYLFSTHGHSDHTNGNATTSQLTGLKPLLYGDTCPETGISVRAGARFPLGSGSVLIIHTPGHTEDSICLHVGDALFTGDTLFTGKVGGTMTAEQALAEYDSLRNKLMRLPDETRVFPGHDYGSSPASTIAEEKKSNPFLLQPDFRSFLALKQNWAAYKKEHGIA</sequence>
<evidence type="ECO:0000313" key="7">
    <source>
        <dbReference type="EMBL" id="ABL64246.1"/>
    </source>
</evidence>
<dbReference type="GO" id="GO:0016787">
    <property type="term" value="F:hydrolase activity"/>
    <property type="evidence" value="ECO:0007669"/>
    <property type="project" value="UniProtKB-KW"/>
</dbReference>
<dbReference type="InterPro" id="IPR051682">
    <property type="entry name" value="Mito_Persulfide_Diox"/>
</dbReference>
<evidence type="ECO:0000259" key="6">
    <source>
        <dbReference type="SMART" id="SM00849"/>
    </source>
</evidence>
<organism evidence="7 8">
    <name type="scientific">Chlorobium phaeobacteroides (strain DSM 266 / SMG 266 / 2430)</name>
    <dbReference type="NCBI Taxonomy" id="290317"/>
    <lineage>
        <taxon>Bacteria</taxon>
        <taxon>Pseudomonadati</taxon>
        <taxon>Chlorobiota</taxon>
        <taxon>Chlorobiia</taxon>
        <taxon>Chlorobiales</taxon>
        <taxon>Chlorobiaceae</taxon>
        <taxon>Chlorobium/Pelodictyon group</taxon>
        <taxon>Chlorobium</taxon>
    </lineage>
</organism>
<dbReference type="InterPro" id="IPR036866">
    <property type="entry name" value="RibonucZ/Hydroxyglut_hydro"/>
</dbReference>
<reference evidence="7 8" key="1">
    <citation type="submission" date="2006-12" db="EMBL/GenBank/DDBJ databases">
        <title>Complete sequence of Chlorobium phaeobacteroides DSM 266.</title>
        <authorList>
            <consortium name="US DOE Joint Genome Institute"/>
            <person name="Copeland A."/>
            <person name="Lucas S."/>
            <person name="Lapidus A."/>
            <person name="Barry K."/>
            <person name="Detter J.C."/>
            <person name="Glavina del Rio T."/>
            <person name="Hammon N."/>
            <person name="Israni S."/>
            <person name="Pitluck S."/>
            <person name="Goltsman E."/>
            <person name="Schmutz J."/>
            <person name="Larimer F."/>
            <person name="Land M."/>
            <person name="Hauser L."/>
            <person name="Mikhailova N."/>
            <person name="Li T."/>
            <person name="Overmann J."/>
            <person name="Bryant D.A."/>
            <person name="Richardson P."/>
        </authorList>
    </citation>
    <scope>NUCLEOTIDE SEQUENCE [LARGE SCALE GENOMIC DNA]</scope>
    <source>
        <strain evidence="7 8">DSM 266</strain>
    </source>
</reference>
<evidence type="ECO:0000313" key="8">
    <source>
        <dbReference type="Proteomes" id="UP000008701"/>
    </source>
</evidence>
<dbReference type="InterPro" id="IPR001279">
    <property type="entry name" value="Metallo-B-lactamas"/>
</dbReference>
<dbReference type="HOGENOM" id="CLU_030571_5_3_10"/>
<dbReference type="SMART" id="SM00849">
    <property type="entry name" value="Lactamase_B"/>
    <property type="match status" value="1"/>
</dbReference>
<dbReference type="GO" id="GO:0006749">
    <property type="term" value="P:glutathione metabolic process"/>
    <property type="evidence" value="ECO:0007669"/>
    <property type="project" value="TreeGrafter"/>
</dbReference>
<evidence type="ECO:0000256" key="3">
    <source>
        <dbReference type="ARBA" id="ARBA00022723"/>
    </source>
</evidence>
<dbReference type="eggNOG" id="COG0491">
    <property type="taxonomic scope" value="Bacteria"/>
</dbReference>
<keyword evidence="4" id="KW-0378">Hydrolase</keyword>
<dbReference type="Proteomes" id="UP000008701">
    <property type="component" value="Chromosome"/>
</dbReference>
<comment type="similarity">
    <text evidence="2">Belongs to the metallo-beta-lactamase superfamily. Glyoxalase II family.</text>
</comment>